<feature type="region of interest" description="Disordered" evidence="1">
    <location>
        <begin position="1"/>
        <end position="21"/>
    </location>
</feature>
<reference evidence="2 3" key="1">
    <citation type="journal article" date="2019" name="Int. J. Syst. Evol. Microbiol.">
        <title>The Global Catalogue of Microorganisms (GCM) 10K type strain sequencing project: providing services to taxonomists for standard genome sequencing and annotation.</title>
        <authorList>
            <consortium name="The Broad Institute Genomics Platform"/>
            <consortium name="The Broad Institute Genome Sequencing Center for Infectious Disease"/>
            <person name="Wu L."/>
            <person name="Ma J."/>
        </authorList>
    </citation>
    <scope>NUCLEOTIDE SEQUENCE [LARGE SCALE GENOMIC DNA]</scope>
    <source>
        <strain evidence="2 3">JCM 16114</strain>
    </source>
</reference>
<comment type="caution">
    <text evidence="2">The sequence shown here is derived from an EMBL/GenBank/DDBJ whole genome shotgun (WGS) entry which is preliminary data.</text>
</comment>
<evidence type="ECO:0000313" key="3">
    <source>
        <dbReference type="Proteomes" id="UP001499843"/>
    </source>
</evidence>
<dbReference type="EMBL" id="BAAAQX010000045">
    <property type="protein sequence ID" value="GAA2214907.1"/>
    <property type="molecule type" value="Genomic_DNA"/>
</dbReference>
<sequence length="77" mass="8372">MPAFEQQIGRDDHAPVGHADDGGVVARAKHYRLTLGQTSGNAIYHTEFAEISDCDDAPPDGHRVRWAFGVIESPGRT</sequence>
<gene>
    <name evidence="2" type="ORF">GCM10009850_103740</name>
</gene>
<feature type="compositionally biased region" description="Basic and acidic residues" evidence="1">
    <location>
        <begin position="8"/>
        <end position="21"/>
    </location>
</feature>
<protein>
    <submittedName>
        <fullName evidence="2">Uncharacterized protein</fullName>
    </submittedName>
</protein>
<proteinExistence type="predicted"/>
<evidence type="ECO:0000313" key="2">
    <source>
        <dbReference type="EMBL" id="GAA2214907.1"/>
    </source>
</evidence>
<dbReference type="Proteomes" id="UP001499843">
    <property type="component" value="Unassembled WGS sequence"/>
</dbReference>
<keyword evidence="3" id="KW-1185">Reference proteome</keyword>
<accession>A0ABN3D052</accession>
<name>A0ABN3D052_9ACTN</name>
<evidence type="ECO:0000256" key="1">
    <source>
        <dbReference type="SAM" id="MobiDB-lite"/>
    </source>
</evidence>
<organism evidence="2 3">
    <name type="scientific">Nonomuraea monospora</name>
    <dbReference type="NCBI Taxonomy" id="568818"/>
    <lineage>
        <taxon>Bacteria</taxon>
        <taxon>Bacillati</taxon>
        <taxon>Actinomycetota</taxon>
        <taxon>Actinomycetes</taxon>
        <taxon>Streptosporangiales</taxon>
        <taxon>Streptosporangiaceae</taxon>
        <taxon>Nonomuraea</taxon>
    </lineage>
</organism>